<dbReference type="Proteomes" id="UP000237105">
    <property type="component" value="Unassembled WGS sequence"/>
</dbReference>
<evidence type="ECO:0000313" key="2">
    <source>
        <dbReference type="Proteomes" id="UP000237105"/>
    </source>
</evidence>
<gene>
    <name evidence="1" type="ORF">PanWU01x14_015260</name>
</gene>
<protein>
    <submittedName>
        <fullName evidence="1">Uncharacterized protein</fullName>
    </submittedName>
</protein>
<keyword evidence="2" id="KW-1185">Reference proteome</keyword>
<organism evidence="1 2">
    <name type="scientific">Parasponia andersonii</name>
    <name type="common">Sponia andersonii</name>
    <dbReference type="NCBI Taxonomy" id="3476"/>
    <lineage>
        <taxon>Eukaryota</taxon>
        <taxon>Viridiplantae</taxon>
        <taxon>Streptophyta</taxon>
        <taxon>Embryophyta</taxon>
        <taxon>Tracheophyta</taxon>
        <taxon>Spermatophyta</taxon>
        <taxon>Magnoliopsida</taxon>
        <taxon>eudicotyledons</taxon>
        <taxon>Gunneridae</taxon>
        <taxon>Pentapetalae</taxon>
        <taxon>rosids</taxon>
        <taxon>fabids</taxon>
        <taxon>Rosales</taxon>
        <taxon>Cannabaceae</taxon>
        <taxon>Parasponia</taxon>
    </lineage>
</organism>
<dbReference type="EMBL" id="JXTB01000006">
    <property type="protein sequence ID" value="PON79025.1"/>
    <property type="molecule type" value="Genomic_DNA"/>
</dbReference>
<name>A0A2P5E0F7_PARAD</name>
<accession>A0A2P5E0F7</accession>
<evidence type="ECO:0000313" key="1">
    <source>
        <dbReference type="EMBL" id="PON79025.1"/>
    </source>
</evidence>
<comment type="caution">
    <text evidence="1">The sequence shown here is derived from an EMBL/GenBank/DDBJ whole genome shotgun (WGS) entry which is preliminary data.</text>
</comment>
<proteinExistence type="predicted"/>
<sequence>MERSSVAEAKAPLGAMQLAVDMNVSAVIFEGNCIEVFLGGSRFIIAKLYLGFSFYGLPLSMKFYLQRETMKQPSLEAQAYRGTKFESETRF</sequence>
<dbReference type="AlphaFoldDB" id="A0A2P5E0F7"/>
<reference evidence="2" key="1">
    <citation type="submission" date="2016-06" db="EMBL/GenBank/DDBJ databases">
        <title>Parallel loss of symbiosis genes in relatives of nitrogen-fixing non-legume Parasponia.</title>
        <authorList>
            <person name="Van Velzen R."/>
            <person name="Holmer R."/>
            <person name="Bu F."/>
            <person name="Rutten L."/>
            <person name="Van Zeijl A."/>
            <person name="Liu W."/>
            <person name="Santuari L."/>
            <person name="Cao Q."/>
            <person name="Sharma T."/>
            <person name="Shen D."/>
            <person name="Roswanjaya Y."/>
            <person name="Wardhani T."/>
            <person name="Kalhor M.S."/>
            <person name="Jansen J."/>
            <person name="Van den Hoogen J."/>
            <person name="Gungor B."/>
            <person name="Hartog M."/>
            <person name="Hontelez J."/>
            <person name="Verver J."/>
            <person name="Yang W.-C."/>
            <person name="Schijlen E."/>
            <person name="Repin R."/>
            <person name="Schilthuizen M."/>
            <person name="Schranz E."/>
            <person name="Heidstra R."/>
            <person name="Miyata K."/>
            <person name="Fedorova E."/>
            <person name="Kohlen W."/>
            <person name="Bisseling T."/>
            <person name="Smit S."/>
            <person name="Geurts R."/>
        </authorList>
    </citation>
    <scope>NUCLEOTIDE SEQUENCE [LARGE SCALE GENOMIC DNA]</scope>
    <source>
        <strain evidence="2">cv. WU1-14</strain>
    </source>
</reference>
<dbReference type="OrthoDB" id="10520783at2759"/>